<protein>
    <recommendedName>
        <fullName evidence="2">Diphthine--ammonia ligase</fullName>
        <ecNumber evidence="1">6.3.1.14</ecNumber>
    </recommendedName>
    <alternativeName>
        <fullName evidence="3">Diphthamide synthase</fullName>
    </alternativeName>
    <alternativeName>
        <fullName evidence="4">Diphthamide synthetase</fullName>
    </alternativeName>
</protein>
<accession>A0A8H7PRM3</accession>
<dbReference type="AlphaFoldDB" id="A0A8H7PRM3"/>
<evidence type="ECO:0000256" key="2">
    <source>
        <dbReference type="ARBA" id="ARBA00018426"/>
    </source>
</evidence>
<evidence type="ECO:0000256" key="3">
    <source>
        <dbReference type="ARBA" id="ARBA00029814"/>
    </source>
</evidence>
<dbReference type="InterPro" id="IPR002761">
    <property type="entry name" value="Diphthami_syn_dom"/>
</dbReference>
<dbReference type="EC" id="6.3.1.14" evidence="1"/>
<comment type="catalytic activity">
    <reaction evidence="5">
        <text>diphthine-[translation elongation factor 2] + NH4(+) + ATP = diphthamide-[translation elongation factor 2] + AMP + diphosphate + H(+)</text>
        <dbReference type="Rhea" id="RHEA:19753"/>
        <dbReference type="Rhea" id="RHEA-COMP:10172"/>
        <dbReference type="Rhea" id="RHEA-COMP:10174"/>
        <dbReference type="ChEBI" id="CHEBI:15378"/>
        <dbReference type="ChEBI" id="CHEBI:16692"/>
        <dbReference type="ChEBI" id="CHEBI:28938"/>
        <dbReference type="ChEBI" id="CHEBI:30616"/>
        <dbReference type="ChEBI" id="CHEBI:33019"/>
        <dbReference type="ChEBI" id="CHEBI:82696"/>
        <dbReference type="ChEBI" id="CHEBI:456215"/>
        <dbReference type="EC" id="6.3.1.14"/>
    </reaction>
</comment>
<comment type="caution">
    <text evidence="7">The sequence shown here is derived from an EMBL/GenBank/DDBJ whole genome shotgun (WGS) entry which is preliminary data.</text>
</comment>
<dbReference type="Gene3D" id="3.90.1490.10">
    <property type="entry name" value="putative n-type atp pyrophosphatase, domain 2"/>
    <property type="match status" value="1"/>
</dbReference>
<dbReference type="InterPro" id="IPR014729">
    <property type="entry name" value="Rossmann-like_a/b/a_fold"/>
</dbReference>
<evidence type="ECO:0000259" key="6">
    <source>
        <dbReference type="Pfam" id="PF01902"/>
    </source>
</evidence>
<dbReference type="SUPFAM" id="SSF52402">
    <property type="entry name" value="Adenine nucleotide alpha hydrolases-like"/>
    <property type="match status" value="1"/>
</dbReference>
<dbReference type="Proteomes" id="UP000654370">
    <property type="component" value="Unassembled WGS sequence"/>
</dbReference>
<feature type="domain" description="Diphthamide synthase" evidence="6">
    <location>
        <begin position="5"/>
        <end position="243"/>
    </location>
</feature>
<dbReference type="OrthoDB" id="686384at2759"/>
<evidence type="ECO:0000256" key="5">
    <source>
        <dbReference type="ARBA" id="ARBA00048108"/>
    </source>
</evidence>
<organism evidence="7 8">
    <name type="scientific">Mortierella isabellina</name>
    <name type="common">Filamentous fungus</name>
    <name type="synonym">Umbelopsis isabellina</name>
    <dbReference type="NCBI Taxonomy" id="91625"/>
    <lineage>
        <taxon>Eukaryota</taxon>
        <taxon>Fungi</taxon>
        <taxon>Fungi incertae sedis</taxon>
        <taxon>Mucoromycota</taxon>
        <taxon>Mucoromycotina</taxon>
        <taxon>Umbelopsidomycetes</taxon>
        <taxon>Umbelopsidales</taxon>
        <taxon>Umbelopsidaceae</taxon>
        <taxon>Umbelopsis</taxon>
    </lineage>
</organism>
<dbReference type="EMBL" id="JAEPQZ010000007">
    <property type="protein sequence ID" value="KAG2179204.1"/>
    <property type="molecule type" value="Genomic_DNA"/>
</dbReference>
<evidence type="ECO:0000256" key="4">
    <source>
        <dbReference type="ARBA" id="ARBA00031552"/>
    </source>
</evidence>
<gene>
    <name evidence="7" type="ORF">INT43_002054</name>
</gene>
<proteinExistence type="predicted"/>
<keyword evidence="8" id="KW-1185">Reference proteome</keyword>
<name>A0A8H7PRM3_MORIS</name>
<dbReference type="Pfam" id="PF01902">
    <property type="entry name" value="Diphthami_syn_2"/>
    <property type="match status" value="1"/>
</dbReference>
<evidence type="ECO:0000256" key="1">
    <source>
        <dbReference type="ARBA" id="ARBA00012089"/>
    </source>
</evidence>
<dbReference type="Gene3D" id="3.40.50.620">
    <property type="entry name" value="HUPs"/>
    <property type="match status" value="1"/>
</dbReference>
<evidence type="ECO:0000313" key="7">
    <source>
        <dbReference type="EMBL" id="KAG2179204.1"/>
    </source>
</evidence>
<sequence>MTKRKTALCFTGGKDCTLALHRTIESGQYDISLLVTFAPANMQKFKAHPLPIVQMQTQSLGIPHRVYLVEGPDFLGSYQKHITSIKEEYGIDALVTGKVLLYDGLDFNLAILTLFQGDILDVCHNFMPRAVEGTGVELIRPLWELPRSEILEDIWKHGFEVLISCLNVTKFDTDLDVETFVGKRLSKELLQKVRDHNEKFGRDVDLAGEFGEFHTMVLDAPLFKTKIDVSSGQIVRDGDFAYWSFSNVA</sequence>
<dbReference type="CDD" id="cd01994">
    <property type="entry name" value="AANH_PF0828-like"/>
    <property type="match status" value="1"/>
</dbReference>
<dbReference type="GO" id="GO:0017178">
    <property type="term" value="F:diphthine-ammonia ligase activity"/>
    <property type="evidence" value="ECO:0007669"/>
    <property type="project" value="UniProtKB-EC"/>
</dbReference>
<evidence type="ECO:0000313" key="8">
    <source>
        <dbReference type="Proteomes" id="UP000654370"/>
    </source>
</evidence>
<reference evidence="7" key="1">
    <citation type="submission" date="2020-12" db="EMBL/GenBank/DDBJ databases">
        <title>Metabolic potential, ecology and presence of endohyphal bacteria is reflected in genomic diversity of Mucoromycotina.</title>
        <authorList>
            <person name="Muszewska A."/>
            <person name="Okrasinska A."/>
            <person name="Steczkiewicz K."/>
            <person name="Drgas O."/>
            <person name="Orlowska M."/>
            <person name="Perlinska-Lenart U."/>
            <person name="Aleksandrzak-Piekarczyk T."/>
            <person name="Szatraj K."/>
            <person name="Zielenkiewicz U."/>
            <person name="Pilsyk S."/>
            <person name="Malc E."/>
            <person name="Mieczkowski P."/>
            <person name="Kruszewska J.S."/>
            <person name="Biernat P."/>
            <person name="Pawlowska J."/>
        </authorList>
    </citation>
    <scope>NUCLEOTIDE SEQUENCE</scope>
    <source>
        <strain evidence="7">WA0000067209</strain>
    </source>
</reference>